<keyword evidence="4 7" id="KW-0732">Signal</keyword>
<evidence type="ECO:0000313" key="12">
    <source>
        <dbReference type="Proteomes" id="UP000474718"/>
    </source>
</evidence>
<reference evidence="10" key="1">
    <citation type="submission" date="2016-11" db="EMBL/GenBank/DDBJ databases">
        <authorList>
            <person name="Varghese N."/>
            <person name="Submissions S."/>
        </authorList>
    </citation>
    <scope>NUCLEOTIDE SEQUENCE</scope>
    <source>
        <strain evidence="10">DSM 4029</strain>
    </source>
</reference>
<dbReference type="PANTHER" id="PTHR34296">
    <property type="entry name" value="TRANSCRIPTIONAL ACTIVATOR PROTEIN MED"/>
    <property type="match status" value="1"/>
</dbReference>
<dbReference type="PANTHER" id="PTHR34296:SF2">
    <property type="entry name" value="ABC TRANSPORTER GUANOSINE-BINDING PROTEIN NUPN"/>
    <property type="match status" value="1"/>
</dbReference>
<reference evidence="9 12" key="3">
    <citation type="journal article" date="2019" name="Nat. Med.">
        <title>A library of human gut bacterial isolates paired with longitudinal multiomics data enables mechanistic microbiome research.</title>
        <authorList>
            <person name="Poyet M."/>
            <person name="Groussin M."/>
            <person name="Gibbons S.M."/>
            <person name="Avila-Pacheco J."/>
            <person name="Jiang X."/>
            <person name="Kearney S.M."/>
            <person name="Perrotta A.R."/>
            <person name="Berdy B."/>
            <person name="Zhao S."/>
            <person name="Lieberman T.D."/>
            <person name="Swanson P.K."/>
            <person name="Smith M."/>
            <person name="Roesemann S."/>
            <person name="Alexander J.E."/>
            <person name="Rich S.A."/>
            <person name="Livny J."/>
            <person name="Vlamakis H."/>
            <person name="Clish C."/>
            <person name="Bullock K."/>
            <person name="Deik A."/>
            <person name="Scott J."/>
            <person name="Pierce K.A."/>
            <person name="Xavier R.J."/>
            <person name="Alm E.J."/>
        </authorList>
    </citation>
    <scope>NUCLEOTIDE SEQUENCE [LARGE SCALE GENOMIC DNA]</scope>
    <source>
        <strain evidence="9 12">BIOML-A2</strain>
    </source>
</reference>
<dbReference type="PROSITE" id="PS51257">
    <property type="entry name" value="PROKAR_LIPOPROTEIN"/>
    <property type="match status" value="1"/>
</dbReference>
<evidence type="ECO:0000256" key="6">
    <source>
        <dbReference type="ARBA" id="ARBA00023288"/>
    </source>
</evidence>
<evidence type="ECO:0000256" key="1">
    <source>
        <dbReference type="ARBA" id="ARBA00004193"/>
    </source>
</evidence>
<sequence length="367" mass="39395">MKKLLASLLAVTMIASLALVGCGDSKDKGTGDSSGDNKSGIKSICFVTTNLGDKSFNDIANDGIVNSGKKLGLDYKVIEYGTDKSKMEPAFLDAAENYDMVFFSSGEQLELIQRHAEEFSDVKFVGFDIDPDKDPKFPNIFCITYAQNEGDFLAGALAMKISKSGVIGFVGGAEAPVINDFMVGYIEGALHAKADGKVAIAFVGDYTNAPKAKEFALLQITTNKADVLHGVAGGAGLGVFEAAADNKGVWGIGVDADQRQFFVDSKPEIANVILTSMLKRNDIAIEDIVTRTCNGDTSDFGTIKKWGVEKEVTVLVENDYYKENTTEEQRAFVDECKKGIIDGSIKVSTGYGMDQDTLNALRNKAKA</sequence>
<proteinExistence type="inferred from homology"/>
<evidence type="ECO:0000313" key="11">
    <source>
        <dbReference type="Proteomes" id="UP000184089"/>
    </source>
</evidence>
<keyword evidence="5" id="KW-0472">Membrane</keyword>
<evidence type="ECO:0000259" key="8">
    <source>
        <dbReference type="Pfam" id="PF02608"/>
    </source>
</evidence>
<accession>A0AAQ1MAV8</accession>
<keyword evidence="3" id="KW-1003">Cell membrane</keyword>
<evidence type="ECO:0000256" key="2">
    <source>
        <dbReference type="ARBA" id="ARBA00008610"/>
    </source>
</evidence>
<evidence type="ECO:0000313" key="10">
    <source>
        <dbReference type="EMBL" id="SHF63437.1"/>
    </source>
</evidence>
<dbReference type="EMBL" id="WWVX01000007">
    <property type="protein sequence ID" value="MZL70197.1"/>
    <property type="molecule type" value="Genomic_DNA"/>
</dbReference>
<dbReference type="GO" id="GO:0005886">
    <property type="term" value="C:plasma membrane"/>
    <property type="evidence" value="ECO:0007669"/>
    <property type="project" value="UniProtKB-SubCell"/>
</dbReference>
<reference evidence="11" key="2">
    <citation type="submission" date="2016-11" db="EMBL/GenBank/DDBJ databases">
        <authorList>
            <person name="Jaros S."/>
            <person name="Januszkiewicz K."/>
            <person name="Wedrychowicz H."/>
        </authorList>
    </citation>
    <scope>NUCLEOTIDE SEQUENCE [LARGE SCALE GENOMIC DNA]</scope>
    <source>
        <strain evidence="11">DSM 4029</strain>
    </source>
</reference>
<dbReference type="SUPFAM" id="SSF53822">
    <property type="entry name" value="Periplasmic binding protein-like I"/>
    <property type="match status" value="1"/>
</dbReference>
<evidence type="ECO:0000256" key="3">
    <source>
        <dbReference type="ARBA" id="ARBA00022475"/>
    </source>
</evidence>
<organism evidence="10 11">
    <name type="scientific">Bittarella massiliensis</name>
    <name type="common">ex Durand et al. 2017</name>
    <dbReference type="NCBI Taxonomy" id="1720313"/>
    <lineage>
        <taxon>Bacteria</taxon>
        <taxon>Bacillati</taxon>
        <taxon>Bacillota</taxon>
        <taxon>Clostridia</taxon>
        <taxon>Eubacteriales</taxon>
        <taxon>Oscillospiraceae</taxon>
        <taxon>Bittarella (ex Durand et al. 2017)</taxon>
    </lineage>
</organism>
<dbReference type="Proteomes" id="UP000184089">
    <property type="component" value="Unassembled WGS sequence"/>
</dbReference>
<gene>
    <name evidence="9" type="ORF">GT747_10570</name>
    <name evidence="10" type="ORF">SAMN05444424_0136</name>
</gene>
<comment type="similarity">
    <text evidence="2">Belongs to the BMP lipoprotein family.</text>
</comment>
<evidence type="ECO:0000313" key="9">
    <source>
        <dbReference type="EMBL" id="MZL70197.1"/>
    </source>
</evidence>
<dbReference type="Pfam" id="PF02608">
    <property type="entry name" value="Bmp"/>
    <property type="match status" value="1"/>
</dbReference>
<protein>
    <submittedName>
        <fullName evidence="9">BMP family ABC transporter substrate-binding protein</fullName>
    </submittedName>
    <submittedName>
        <fullName evidence="10">Nucleoside-binding protein</fullName>
    </submittedName>
</protein>
<dbReference type="InterPro" id="IPR050957">
    <property type="entry name" value="BMP_lipoprotein"/>
</dbReference>
<evidence type="ECO:0000256" key="4">
    <source>
        <dbReference type="ARBA" id="ARBA00022729"/>
    </source>
</evidence>
<keyword evidence="6" id="KW-0449">Lipoprotein</keyword>
<dbReference type="EMBL" id="FQVY01000001">
    <property type="protein sequence ID" value="SHF63437.1"/>
    <property type="molecule type" value="Genomic_DNA"/>
</dbReference>
<name>A0AAQ1MAV8_9FIRM</name>
<dbReference type="InterPro" id="IPR003760">
    <property type="entry name" value="PnrA-like"/>
</dbReference>
<keyword evidence="12" id="KW-1185">Reference proteome</keyword>
<evidence type="ECO:0000256" key="7">
    <source>
        <dbReference type="SAM" id="SignalP"/>
    </source>
</evidence>
<feature type="chain" id="PRO_5043011878" evidence="7">
    <location>
        <begin position="19"/>
        <end position="367"/>
    </location>
</feature>
<comment type="caution">
    <text evidence="10">The sequence shown here is derived from an EMBL/GenBank/DDBJ whole genome shotgun (WGS) entry which is preliminary data.</text>
</comment>
<dbReference type="InterPro" id="IPR028082">
    <property type="entry name" value="Peripla_BP_I"/>
</dbReference>
<feature type="signal peptide" evidence="7">
    <location>
        <begin position="1"/>
        <end position="18"/>
    </location>
</feature>
<dbReference type="Proteomes" id="UP000474718">
    <property type="component" value="Unassembled WGS sequence"/>
</dbReference>
<feature type="domain" description="ABC transporter substrate-binding protein PnrA-like" evidence="8">
    <location>
        <begin position="46"/>
        <end position="335"/>
    </location>
</feature>
<dbReference type="RefSeq" id="WP_044992050.1">
    <property type="nucleotide sequence ID" value="NZ_FQVY01000001.1"/>
</dbReference>
<dbReference type="Gene3D" id="3.40.50.2300">
    <property type="match status" value="2"/>
</dbReference>
<evidence type="ECO:0000256" key="5">
    <source>
        <dbReference type="ARBA" id="ARBA00023136"/>
    </source>
</evidence>
<comment type="subcellular location">
    <subcellularLocation>
        <location evidence="1">Cell membrane</location>
        <topology evidence="1">Lipid-anchor</topology>
    </subcellularLocation>
</comment>
<dbReference type="AlphaFoldDB" id="A0AAQ1MAV8"/>